<proteinExistence type="predicted"/>
<dbReference type="EMBL" id="NIVC01000825">
    <property type="protein sequence ID" value="PAA76414.1"/>
    <property type="molecule type" value="Genomic_DNA"/>
</dbReference>
<sequence length="121" mass="13976">AYTFFLKQRFFNALKEPQFAFCLLSWLVTQDPPPQVSICNMSPSARFCFLFCLIALVSLGSAAPPRDFDDIEEHDALYKRGWPVRYVTGGGVMEIKRGDSKHLFDALMGLKRSREWMLHRQ</sequence>
<feature type="non-terminal residue" evidence="1">
    <location>
        <position position="1"/>
    </location>
</feature>
<protein>
    <submittedName>
        <fullName evidence="1">Uncharacterized protein</fullName>
    </submittedName>
</protein>
<evidence type="ECO:0000313" key="2">
    <source>
        <dbReference type="Proteomes" id="UP000215902"/>
    </source>
</evidence>
<comment type="caution">
    <text evidence="1">The sequence shown here is derived from an EMBL/GenBank/DDBJ whole genome shotgun (WGS) entry which is preliminary data.</text>
</comment>
<gene>
    <name evidence="1" type="ORF">BOX15_Mlig028524g3</name>
</gene>
<reference evidence="1 2" key="1">
    <citation type="submission" date="2017-06" db="EMBL/GenBank/DDBJ databases">
        <title>A platform for efficient transgenesis in Macrostomum lignano, a flatworm model organism for stem cell research.</title>
        <authorList>
            <person name="Berezikov E."/>
        </authorList>
    </citation>
    <scope>NUCLEOTIDE SEQUENCE [LARGE SCALE GENOMIC DNA]</scope>
    <source>
        <strain evidence="1">DV1</strain>
        <tissue evidence="1">Whole organism</tissue>
    </source>
</reference>
<evidence type="ECO:0000313" key="1">
    <source>
        <dbReference type="EMBL" id="PAA76414.1"/>
    </source>
</evidence>
<keyword evidence="2" id="KW-1185">Reference proteome</keyword>
<name>A0A267FT39_9PLAT</name>
<organism evidence="1 2">
    <name type="scientific">Macrostomum lignano</name>
    <dbReference type="NCBI Taxonomy" id="282301"/>
    <lineage>
        <taxon>Eukaryota</taxon>
        <taxon>Metazoa</taxon>
        <taxon>Spiralia</taxon>
        <taxon>Lophotrochozoa</taxon>
        <taxon>Platyhelminthes</taxon>
        <taxon>Rhabditophora</taxon>
        <taxon>Macrostomorpha</taxon>
        <taxon>Macrostomida</taxon>
        <taxon>Macrostomidae</taxon>
        <taxon>Macrostomum</taxon>
    </lineage>
</organism>
<dbReference type="AlphaFoldDB" id="A0A267FT39"/>
<accession>A0A267FT39</accession>
<dbReference type="Proteomes" id="UP000215902">
    <property type="component" value="Unassembled WGS sequence"/>
</dbReference>